<accession>A0A3B8WDG8</accession>
<gene>
    <name evidence="2" type="ORF">DCF82_09015</name>
</gene>
<feature type="non-terminal residue" evidence="2">
    <location>
        <position position="1"/>
    </location>
</feature>
<sequence length="428" mass="44577">PDVGRIRLNARYQGSGDDAGLEMVGDGEFVARPDHFQLTIPGNPAATSVQDDNAFVAAGDDFEVRVSSINASGNVTPNFGQETPAEDVVLEASLVAPSGGDSPALSGSFGDFGQDCTGAPAAGGTACGQFHWPEVGIISITPELASGGYLGTANVIGNAVSHVGRFVPDRFGVTITEPGEIEAYCDISAAFSYIGKPFKWLSGAEPALLVEALNVGGAVTRNYTLGDFLRLSPGSLVRTPAVADNSGLDANGAPFPVSTNLANPTLSVIGRGQLQYRFSSLDEITYNKTVQTRVAPFTPDYSIELTQLQDADSVSAPLLPTNLLPVMNFELRYGRLQLENVYGPETVNLAMPLKIDYYTAAGFTRNLADSCWGYNTGSVTLDQSGLSGGSTSVVPVSGTMDMGGSATGSEVVLAAPGEPNRGDVRVSF</sequence>
<organism evidence="2 3">
    <name type="scientific">Marinobacter nauticus</name>
    <name type="common">Marinobacter hydrocarbonoclasticus</name>
    <name type="synonym">Marinobacter aquaeolei</name>
    <dbReference type="NCBI Taxonomy" id="2743"/>
    <lineage>
        <taxon>Bacteria</taxon>
        <taxon>Pseudomonadati</taxon>
        <taxon>Pseudomonadota</taxon>
        <taxon>Gammaproteobacteria</taxon>
        <taxon>Pseudomonadales</taxon>
        <taxon>Marinobacteraceae</taxon>
        <taxon>Marinobacter</taxon>
    </lineage>
</organism>
<feature type="domain" description="DUF6701" evidence="1">
    <location>
        <begin position="1"/>
        <end position="426"/>
    </location>
</feature>
<dbReference type="AlphaFoldDB" id="A0A3B8WDG8"/>
<dbReference type="EMBL" id="DLYI01000114">
    <property type="protein sequence ID" value="HAC27939.1"/>
    <property type="molecule type" value="Genomic_DNA"/>
</dbReference>
<proteinExistence type="predicted"/>
<dbReference type="Proteomes" id="UP000261325">
    <property type="component" value="Unassembled WGS sequence"/>
</dbReference>
<comment type="caution">
    <text evidence="2">The sequence shown here is derived from an EMBL/GenBank/DDBJ whole genome shotgun (WGS) entry which is preliminary data.</text>
</comment>
<feature type="non-terminal residue" evidence="2">
    <location>
        <position position="428"/>
    </location>
</feature>
<dbReference type="InterPro" id="IPR046524">
    <property type="entry name" value="DUF6701"/>
</dbReference>
<protein>
    <recommendedName>
        <fullName evidence="1">DUF6701 domain-containing protein</fullName>
    </recommendedName>
</protein>
<reference evidence="2 3" key="1">
    <citation type="journal article" date="2018" name="Nat. Biotechnol.">
        <title>A standardized bacterial taxonomy based on genome phylogeny substantially revises the tree of life.</title>
        <authorList>
            <person name="Parks D.H."/>
            <person name="Chuvochina M."/>
            <person name="Waite D.W."/>
            <person name="Rinke C."/>
            <person name="Skarshewski A."/>
            <person name="Chaumeil P.A."/>
            <person name="Hugenholtz P."/>
        </authorList>
    </citation>
    <scope>NUCLEOTIDE SEQUENCE [LARGE SCALE GENOMIC DNA]</scope>
    <source>
        <strain evidence="2">UBA9049</strain>
    </source>
</reference>
<dbReference type="Pfam" id="PF20419">
    <property type="entry name" value="DUF6701"/>
    <property type="match status" value="1"/>
</dbReference>
<evidence type="ECO:0000259" key="1">
    <source>
        <dbReference type="Pfam" id="PF20419"/>
    </source>
</evidence>
<name>A0A3B8WDG8_MARNT</name>
<evidence type="ECO:0000313" key="2">
    <source>
        <dbReference type="EMBL" id="HAC27939.1"/>
    </source>
</evidence>
<evidence type="ECO:0000313" key="3">
    <source>
        <dbReference type="Proteomes" id="UP000261325"/>
    </source>
</evidence>